<dbReference type="AlphaFoldDB" id="A0A0P0G2H2"/>
<keyword evidence="3 7" id="KW-0808">Transferase</keyword>
<dbReference type="REBASE" id="129773">
    <property type="entry name" value="M.BceWH2ORF792P"/>
</dbReference>
<gene>
    <name evidence="7" type="ORF">BcellWH2_00792</name>
</gene>
<comment type="catalytic activity">
    <reaction evidence="5">
        <text>a 2'-deoxyadenosine in DNA + S-adenosyl-L-methionine = an N(6)-methyl-2'-deoxyadenosine in DNA + S-adenosyl-L-homocysteine + H(+)</text>
        <dbReference type="Rhea" id="RHEA:15197"/>
        <dbReference type="Rhea" id="RHEA-COMP:12418"/>
        <dbReference type="Rhea" id="RHEA-COMP:12419"/>
        <dbReference type="ChEBI" id="CHEBI:15378"/>
        <dbReference type="ChEBI" id="CHEBI:57856"/>
        <dbReference type="ChEBI" id="CHEBI:59789"/>
        <dbReference type="ChEBI" id="CHEBI:90615"/>
        <dbReference type="ChEBI" id="CHEBI:90616"/>
        <dbReference type="EC" id="2.1.1.72"/>
    </reaction>
</comment>
<dbReference type="SUPFAM" id="SSF53335">
    <property type="entry name" value="S-adenosyl-L-methionine-dependent methyltransferases"/>
    <property type="match status" value="1"/>
</dbReference>
<evidence type="ECO:0000256" key="1">
    <source>
        <dbReference type="ARBA" id="ARBA00011900"/>
    </source>
</evidence>
<dbReference type="EC" id="2.1.1.72" evidence="1"/>
<evidence type="ECO:0000256" key="3">
    <source>
        <dbReference type="ARBA" id="ARBA00022679"/>
    </source>
</evidence>
<evidence type="ECO:0000259" key="6">
    <source>
        <dbReference type="Pfam" id="PF07669"/>
    </source>
</evidence>
<dbReference type="InterPro" id="IPR029063">
    <property type="entry name" value="SAM-dependent_MTases_sf"/>
</dbReference>
<dbReference type="PANTHER" id="PTHR33841:SF1">
    <property type="entry name" value="DNA METHYLTRANSFERASE A"/>
    <property type="match status" value="1"/>
</dbReference>
<feature type="domain" description="Type II methyltransferase M.TaqI-like" evidence="6">
    <location>
        <begin position="80"/>
        <end position="232"/>
    </location>
</feature>
<dbReference type="GO" id="GO:0032259">
    <property type="term" value="P:methylation"/>
    <property type="evidence" value="ECO:0007669"/>
    <property type="project" value="UniProtKB-KW"/>
</dbReference>
<dbReference type="InterPro" id="IPR050953">
    <property type="entry name" value="N4_N6_ade-DNA_methylase"/>
</dbReference>
<evidence type="ECO:0000313" key="7">
    <source>
        <dbReference type="EMBL" id="ALJ58055.1"/>
    </source>
</evidence>
<accession>A0A0P0G2H2</accession>
<reference evidence="7 8" key="1">
    <citation type="journal article" date="2015" name="Science">
        <title>Genetic determinants of in vivo fitness and diet responsiveness in multiple human gut Bacteroides.</title>
        <authorList>
            <person name="Wu M."/>
            <person name="McNulty N.P."/>
            <person name="Rodionov D.A."/>
            <person name="Khoroshkin M.S."/>
            <person name="Griffin N.W."/>
            <person name="Cheng J."/>
            <person name="Latreille P."/>
            <person name="Kerstetter R.A."/>
            <person name="Terrapon N."/>
            <person name="Henrissat B."/>
            <person name="Osterman A.L."/>
            <person name="Gordon J.I."/>
        </authorList>
    </citation>
    <scope>NUCLEOTIDE SEQUENCE [LARGE SCALE GENOMIC DNA]</scope>
    <source>
        <strain evidence="7 8">WH2</strain>
    </source>
</reference>
<keyword evidence="2 7" id="KW-0489">Methyltransferase</keyword>
<dbReference type="Pfam" id="PF07669">
    <property type="entry name" value="Eco57I"/>
    <property type="match status" value="1"/>
</dbReference>
<organism evidence="7 8">
    <name type="scientific">Bacteroides cellulosilyticus</name>
    <dbReference type="NCBI Taxonomy" id="246787"/>
    <lineage>
        <taxon>Bacteria</taxon>
        <taxon>Pseudomonadati</taxon>
        <taxon>Bacteroidota</taxon>
        <taxon>Bacteroidia</taxon>
        <taxon>Bacteroidales</taxon>
        <taxon>Bacteroidaceae</taxon>
        <taxon>Bacteroides</taxon>
    </lineage>
</organism>
<evidence type="ECO:0000313" key="8">
    <source>
        <dbReference type="Proteomes" id="UP000061809"/>
    </source>
</evidence>
<evidence type="ECO:0000256" key="5">
    <source>
        <dbReference type="ARBA" id="ARBA00047942"/>
    </source>
</evidence>
<dbReference type="PROSITE" id="PS00092">
    <property type="entry name" value="N6_MTASE"/>
    <property type="match status" value="1"/>
</dbReference>
<dbReference type="InterPro" id="IPR011639">
    <property type="entry name" value="MethylTrfase_TaqI-like_dom"/>
</dbReference>
<dbReference type="GO" id="GO:0006304">
    <property type="term" value="P:DNA modification"/>
    <property type="evidence" value="ECO:0007669"/>
    <property type="project" value="InterPro"/>
</dbReference>
<dbReference type="RefSeq" id="WP_060550566.1">
    <property type="nucleotide sequence ID" value="NZ_CP012801.1"/>
</dbReference>
<evidence type="ECO:0000256" key="2">
    <source>
        <dbReference type="ARBA" id="ARBA00022603"/>
    </source>
</evidence>
<dbReference type="InterPro" id="IPR002052">
    <property type="entry name" value="DNA_methylase_N6_adenine_CS"/>
</dbReference>
<dbReference type="KEGG" id="bcel:BcellWH2_00792"/>
<evidence type="ECO:0000256" key="4">
    <source>
        <dbReference type="ARBA" id="ARBA00022691"/>
    </source>
</evidence>
<protein>
    <recommendedName>
        <fullName evidence="1">site-specific DNA-methyltransferase (adenine-specific)</fullName>
        <ecNumber evidence="1">2.1.1.72</ecNumber>
    </recommendedName>
</protein>
<dbReference type="Proteomes" id="UP000061809">
    <property type="component" value="Chromosome"/>
</dbReference>
<dbReference type="GO" id="GO:0009007">
    <property type="term" value="F:site-specific DNA-methyltransferase (adenine-specific) activity"/>
    <property type="evidence" value="ECO:0007669"/>
    <property type="project" value="UniProtKB-EC"/>
</dbReference>
<sequence length="502" mass="57809">MTQKNKIIDTICSRTTSFIINTSKSERKKYGQFFTSKEIAIYMASLFDLQENKCEFKILDAGAGSGILSAAILDKLRPMKHISKLYLTCYENDENILPLLKSNLEYIKTQMPNRLEYEIIEDNYILSQNFERKGTNDTNFLYDIIIGNPPYLKIAKDAPEALAMPSVCYGAPNLYFLFMAMGVYNLKPGCEMIYIIPRSWTSGAYFQKFRDYLFENCVLLQIHLFESRNKVFDNESILQETIIVKIKKAQTPSKKILITSSLSSDFSNITKLEVPYNIVVMPSNGYVYLPTNEKEKDSLLIINRLPKTLPALGLKMKTGIIVDFRTRNVLRNKKESLSYPLFYSQHIQGGKVIFPIGKNGEYIKTDKKGYLQKNKNYLFVKRFTSKEENRRLQCGIYLSNEYSEYEYISTQNKINFIEGVQLLSEEAIYGLFVLFNSSIYDMYYRILNGSTQVNSTEVNVIPIPTMNVIETMGKELKLSNDLSESNCNNILNKYINGQTEND</sequence>
<dbReference type="PRINTS" id="PR00507">
    <property type="entry name" value="N12N6MTFRASE"/>
</dbReference>
<dbReference type="PATRIC" id="fig|246787.4.peg.817"/>
<proteinExistence type="predicted"/>
<dbReference type="GO" id="GO:0003676">
    <property type="term" value="F:nucleic acid binding"/>
    <property type="evidence" value="ECO:0007669"/>
    <property type="project" value="InterPro"/>
</dbReference>
<name>A0A0P0G2H2_9BACE</name>
<dbReference type="PANTHER" id="PTHR33841">
    <property type="entry name" value="DNA METHYLTRANSFERASE YEEA-RELATED"/>
    <property type="match status" value="1"/>
</dbReference>
<dbReference type="Gene3D" id="3.40.50.150">
    <property type="entry name" value="Vaccinia Virus protein VP39"/>
    <property type="match status" value="1"/>
</dbReference>
<dbReference type="EMBL" id="CP012801">
    <property type="protein sequence ID" value="ALJ58055.1"/>
    <property type="molecule type" value="Genomic_DNA"/>
</dbReference>
<keyword evidence="4" id="KW-0949">S-adenosyl-L-methionine</keyword>